<sequence>MDLYIPSDLNNCDDDCFDEMLPVEEKLGRRMDDLSIVDRHDDEHKHNSNSQRPGAWIRAKHLEEEGYDQELVDHSENIVDLVIVMDCTGSMSGEIEVAKRTVTTIISTLHEKFQSDLRFSAVSYRDHTDDYAVKEFPFTKDLNKAKGYINTMSAQGGGDHPEALASALYVINEMPFNKKGKKIVVWVADAPPHGMKTSSDSYPEGCKDQQGNVIDWIKLGSALQEKNVVFYGILCERAKDDQQLTLFMDYLTTKTDGKCLLLTDANKIPNLVINGCVEDEDMDNLVAKKIKELGEEKVNNLGMDDLLKLIHNETSSEKVAQVKTFEIASTRTKNLMQYSTLSDMQCDDYVSGFGVGFGLGLGGGVWVWLGFRVDLFGLFNILLSEDLYH</sequence>
<reference evidence="6 7" key="1">
    <citation type="journal article" date="2010" name="Cell">
        <title>The genome of Naegleria gruberi illuminates early eukaryotic versatility.</title>
        <authorList>
            <person name="Fritz-Laylin L.K."/>
            <person name="Prochnik S.E."/>
            <person name="Ginger M.L."/>
            <person name="Dacks J.B."/>
            <person name="Carpenter M.L."/>
            <person name="Field M.C."/>
            <person name="Kuo A."/>
            <person name="Paredez A."/>
            <person name="Chapman J."/>
            <person name="Pham J."/>
            <person name="Shu S."/>
            <person name="Neupane R."/>
            <person name="Cipriano M."/>
            <person name="Mancuso J."/>
            <person name="Tu H."/>
            <person name="Salamov A."/>
            <person name="Lindquist E."/>
            <person name="Shapiro H."/>
            <person name="Lucas S."/>
            <person name="Grigoriev I.V."/>
            <person name="Cande W.Z."/>
            <person name="Fulton C."/>
            <person name="Rokhsar D.S."/>
            <person name="Dawson S.C."/>
        </authorList>
    </citation>
    <scope>NUCLEOTIDE SEQUENCE [LARGE SCALE GENOMIC DNA]</scope>
    <source>
        <strain evidence="6 7">NEG-M</strain>
    </source>
</reference>
<dbReference type="InterPro" id="IPR036465">
    <property type="entry name" value="vWFA_dom_sf"/>
</dbReference>
<feature type="domain" description="VWFA" evidence="5">
    <location>
        <begin position="80"/>
        <end position="276"/>
    </location>
</feature>
<dbReference type="eggNOG" id="ENOG502S39S">
    <property type="taxonomic scope" value="Eukaryota"/>
</dbReference>
<dbReference type="PANTHER" id="PTHR47763">
    <property type="entry name" value="ALPHA-PROTEIN KINASE VWKA"/>
    <property type="match status" value="1"/>
</dbReference>
<dbReference type="Pfam" id="PF25106">
    <property type="entry name" value="VWA_4"/>
    <property type="match status" value="1"/>
</dbReference>
<comment type="subcellular location">
    <subcellularLocation>
        <location evidence="1">Secreted</location>
    </subcellularLocation>
</comment>
<evidence type="ECO:0000313" key="7">
    <source>
        <dbReference type="Proteomes" id="UP000006671"/>
    </source>
</evidence>
<dbReference type="SUPFAM" id="SSF53300">
    <property type="entry name" value="vWA-like"/>
    <property type="match status" value="1"/>
</dbReference>
<keyword evidence="4" id="KW-1133">Transmembrane helix</keyword>
<organism evidence="7">
    <name type="scientific">Naegleria gruberi</name>
    <name type="common">Amoeba</name>
    <dbReference type="NCBI Taxonomy" id="5762"/>
    <lineage>
        <taxon>Eukaryota</taxon>
        <taxon>Discoba</taxon>
        <taxon>Heterolobosea</taxon>
        <taxon>Tetramitia</taxon>
        <taxon>Eutetramitia</taxon>
        <taxon>Vahlkampfiidae</taxon>
        <taxon>Naegleria</taxon>
    </lineage>
</organism>
<evidence type="ECO:0000256" key="3">
    <source>
        <dbReference type="ARBA" id="ARBA00022729"/>
    </source>
</evidence>
<keyword evidence="2" id="KW-0964">Secreted</keyword>
<dbReference type="KEGG" id="ngr:NAEGRDRAFT_74102"/>
<dbReference type="CDD" id="cd00198">
    <property type="entry name" value="vWFA"/>
    <property type="match status" value="1"/>
</dbReference>
<evidence type="ECO:0000256" key="1">
    <source>
        <dbReference type="ARBA" id="ARBA00004613"/>
    </source>
</evidence>
<keyword evidence="7" id="KW-1185">Reference proteome</keyword>
<feature type="transmembrane region" description="Helical" evidence="4">
    <location>
        <begin position="349"/>
        <end position="371"/>
    </location>
</feature>
<dbReference type="AlphaFoldDB" id="D2VYF5"/>
<dbReference type="GeneID" id="8857945"/>
<dbReference type="InterPro" id="IPR052969">
    <property type="entry name" value="Thr-specific_kinase-like"/>
</dbReference>
<dbReference type="InParanoid" id="D2VYF5"/>
<dbReference type="InterPro" id="IPR002035">
    <property type="entry name" value="VWF_A"/>
</dbReference>
<dbReference type="GO" id="GO:0005737">
    <property type="term" value="C:cytoplasm"/>
    <property type="evidence" value="ECO:0007669"/>
    <property type="project" value="TreeGrafter"/>
</dbReference>
<dbReference type="Gene3D" id="3.40.50.410">
    <property type="entry name" value="von Willebrand factor, type A domain"/>
    <property type="match status" value="1"/>
</dbReference>
<accession>D2VYF5</accession>
<dbReference type="RefSeq" id="XP_002670847.1">
    <property type="nucleotide sequence ID" value="XM_002670801.1"/>
</dbReference>
<dbReference type="EMBL" id="GG738911">
    <property type="protein sequence ID" value="EFC38103.1"/>
    <property type="molecule type" value="Genomic_DNA"/>
</dbReference>
<dbReference type="PANTHER" id="PTHR47763:SF1">
    <property type="entry name" value="DUF659 DOMAIN-CONTAINING PROTEIN"/>
    <property type="match status" value="1"/>
</dbReference>
<keyword evidence="4" id="KW-0812">Transmembrane</keyword>
<dbReference type="GO" id="GO:0004674">
    <property type="term" value="F:protein serine/threonine kinase activity"/>
    <property type="evidence" value="ECO:0007669"/>
    <property type="project" value="TreeGrafter"/>
</dbReference>
<protein>
    <submittedName>
        <fullName evidence="6">VWFA domain-containing protein</fullName>
    </submittedName>
</protein>
<evidence type="ECO:0000256" key="4">
    <source>
        <dbReference type="SAM" id="Phobius"/>
    </source>
</evidence>
<dbReference type="OrthoDB" id="301415at2759"/>
<dbReference type="VEuPathDB" id="AmoebaDB:NAEGRDRAFT_74102"/>
<name>D2VYF5_NAEGR</name>
<keyword evidence="4" id="KW-0472">Membrane</keyword>
<dbReference type="Proteomes" id="UP000006671">
    <property type="component" value="Unassembled WGS sequence"/>
</dbReference>
<dbReference type="STRING" id="5762.D2VYF5"/>
<gene>
    <name evidence="6" type="ORF">NAEGRDRAFT_74102</name>
</gene>
<evidence type="ECO:0000313" key="6">
    <source>
        <dbReference type="EMBL" id="EFC38103.1"/>
    </source>
</evidence>
<proteinExistence type="predicted"/>
<dbReference type="InterPro" id="IPR056861">
    <property type="entry name" value="HMCN1-like_VWA"/>
</dbReference>
<evidence type="ECO:0000256" key="2">
    <source>
        <dbReference type="ARBA" id="ARBA00022525"/>
    </source>
</evidence>
<evidence type="ECO:0000259" key="5">
    <source>
        <dbReference type="PROSITE" id="PS50234"/>
    </source>
</evidence>
<dbReference type="PROSITE" id="PS50234">
    <property type="entry name" value="VWFA"/>
    <property type="match status" value="1"/>
</dbReference>
<keyword evidence="3" id="KW-0732">Signal</keyword>
<dbReference type="SMART" id="SM00327">
    <property type="entry name" value="VWA"/>
    <property type="match status" value="1"/>
</dbReference>